<name>A0ABN8N1C2_9CNID</name>
<sequence length="286" mass="32306">MPGRRPSTPGNPPGAGQESSSLPGLQGLSDGWEIKRVSVQGMNRGADAINVQKRKCLCKYLVHRKEQRRVKIRDHINSFQALESYYFRKDNREKIFTVSWVEKCSVTRNRVVYLPKFYKATSDLSFFPSTASTSQEDRENISGSTSSRNLTVTLLSSEWRSTKRRLSTINRELAIQLAKHPSVEVIVYLPQCSEEDKRVSASHNVQLIEAEEMVGYDNPVDWLSSLLDGHVVDCVIHVGHGAILGGQVHVIKRHCNCKWIQVVHTAPEELGEKKHQAEIKLCEKAD</sequence>
<dbReference type="EMBL" id="CALNXK010000008">
    <property type="protein sequence ID" value="CAH3040857.1"/>
    <property type="molecule type" value="Genomic_DNA"/>
</dbReference>
<reference evidence="2 3" key="1">
    <citation type="submission" date="2022-05" db="EMBL/GenBank/DDBJ databases">
        <authorList>
            <consortium name="Genoscope - CEA"/>
            <person name="William W."/>
        </authorList>
    </citation>
    <scope>NUCLEOTIDE SEQUENCE [LARGE SCALE GENOMIC DNA]</scope>
</reference>
<organism evidence="2 3">
    <name type="scientific">Porites lobata</name>
    <dbReference type="NCBI Taxonomy" id="104759"/>
    <lineage>
        <taxon>Eukaryota</taxon>
        <taxon>Metazoa</taxon>
        <taxon>Cnidaria</taxon>
        <taxon>Anthozoa</taxon>
        <taxon>Hexacorallia</taxon>
        <taxon>Scleractinia</taxon>
        <taxon>Fungiina</taxon>
        <taxon>Poritidae</taxon>
        <taxon>Porites</taxon>
    </lineage>
</organism>
<keyword evidence="3" id="KW-1185">Reference proteome</keyword>
<dbReference type="Proteomes" id="UP001159405">
    <property type="component" value="Unassembled WGS sequence"/>
</dbReference>
<accession>A0ABN8N1C2</accession>
<evidence type="ECO:0000313" key="2">
    <source>
        <dbReference type="EMBL" id="CAH3040857.1"/>
    </source>
</evidence>
<feature type="region of interest" description="Disordered" evidence="1">
    <location>
        <begin position="1"/>
        <end position="25"/>
    </location>
</feature>
<proteinExistence type="predicted"/>
<dbReference type="Pfam" id="PF20706">
    <property type="entry name" value="GT4-conflict"/>
    <property type="match status" value="1"/>
</dbReference>
<gene>
    <name evidence="2" type="ORF">PLOB_00045506</name>
</gene>
<evidence type="ECO:0000256" key="1">
    <source>
        <dbReference type="SAM" id="MobiDB-lite"/>
    </source>
</evidence>
<comment type="caution">
    <text evidence="2">The sequence shown here is derived from an EMBL/GenBank/DDBJ whole genome shotgun (WGS) entry which is preliminary data.</text>
</comment>
<protein>
    <submittedName>
        <fullName evidence="2">Uncharacterized protein</fullName>
    </submittedName>
</protein>
<evidence type="ECO:0000313" key="3">
    <source>
        <dbReference type="Proteomes" id="UP001159405"/>
    </source>
</evidence>